<dbReference type="AlphaFoldDB" id="A0A2G5BJK9"/>
<evidence type="ECO:0000313" key="3">
    <source>
        <dbReference type="Proteomes" id="UP000242474"/>
    </source>
</evidence>
<keyword evidence="3" id="KW-1185">Reference proteome</keyword>
<proteinExistence type="predicted"/>
<feature type="region of interest" description="Disordered" evidence="1">
    <location>
        <begin position="206"/>
        <end position="227"/>
    </location>
</feature>
<feature type="region of interest" description="Disordered" evidence="1">
    <location>
        <begin position="80"/>
        <end position="109"/>
    </location>
</feature>
<evidence type="ECO:0000313" key="2">
    <source>
        <dbReference type="EMBL" id="PIA19200.1"/>
    </source>
</evidence>
<dbReference type="Proteomes" id="UP000242474">
    <property type="component" value="Unassembled WGS sequence"/>
</dbReference>
<accession>A0A2G5BJK9</accession>
<sequence>MATDDSSKKEYTEVVVLELNKEPVRKSLEGELTYDDVVTKVENGELEIEQGYVYVKDIRGKEVDNGTTPNFKFVVTDHDDQKAQEAQESGNTQESQEAQEDGGNNNSSNISENGFSSCISFYLFCIPAEDRLEVFNDISKLVEKVTETECQGKDKASRLEGGLEICSSAMSYIFHLGDKTPHVDWAHLQLIKDDFSDCQSRYAKSLNDLPSEDEDEDEDKDKQQSSG</sequence>
<organism evidence="2 3">
    <name type="scientific">Coemansia reversa (strain ATCC 12441 / NRRL 1564)</name>
    <dbReference type="NCBI Taxonomy" id="763665"/>
    <lineage>
        <taxon>Eukaryota</taxon>
        <taxon>Fungi</taxon>
        <taxon>Fungi incertae sedis</taxon>
        <taxon>Zoopagomycota</taxon>
        <taxon>Kickxellomycotina</taxon>
        <taxon>Kickxellomycetes</taxon>
        <taxon>Kickxellales</taxon>
        <taxon>Kickxellaceae</taxon>
        <taxon>Coemansia</taxon>
    </lineage>
</organism>
<protein>
    <submittedName>
        <fullName evidence="2">Uncharacterized protein</fullName>
    </submittedName>
</protein>
<dbReference type="EMBL" id="KZ303487">
    <property type="protein sequence ID" value="PIA19200.1"/>
    <property type="molecule type" value="Genomic_DNA"/>
</dbReference>
<feature type="compositionally biased region" description="Acidic residues" evidence="1">
    <location>
        <begin position="210"/>
        <end position="219"/>
    </location>
</feature>
<reference evidence="2 3" key="1">
    <citation type="journal article" date="2015" name="Genome Biol. Evol.">
        <title>Phylogenomic analyses indicate that early fungi evolved digesting cell walls of algal ancestors of land plants.</title>
        <authorList>
            <person name="Chang Y."/>
            <person name="Wang S."/>
            <person name="Sekimoto S."/>
            <person name="Aerts A.L."/>
            <person name="Choi C."/>
            <person name="Clum A."/>
            <person name="LaButti K.M."/>
            <person name="Lindquist E.A."/>
            <person name="Yee Ngan C."/>
            <person name="Ohm R.A."/>
            <person name="Salamov A.A."/>
            <person name="Grigoriev I.V."/>
            <person name="Spatafora J.W."/>
            <person name="Berbee M.L."/>
        </authorList>
    </citation>
    <scope>NUCLEOTIDE SEQUENCE [LARGE SCALE GENOMIC DNA]</scope>
    <source>
        <strain evidence="2 3">NRRL 1564</strain>
    </source>
</reference>
<evidence type="ECO:0000256" key="1">
    <source>
        <dbReference type="SAM" id="MobiDB-lite"/>
    </source>
</evidence>
<gene>
    <name evidence="2" type="ORF">COEREDRAFT_84511</name>
</gene>
<name>A0A2G5BJK9_COERN</name>
<feature type="compositionally biased region" description="Polar residues" evidence="1">
    <location>
        <begin position="86"/>
        <end position="96"/>
    </location>
</feature>